<evidence type="ECO:0000256" key="2">
    <source>
        <dbReference type="ARBA" id="ARBA00007120"/>
    </source>
</evidence>
<accession>A0ABW3CQX0</accession>
<reference evidence="5" key="1">
    <citation type="journal article" date="2019" name="Int. J. Syst. Evol. Microbiol.">
        <title>The Global Catalogue of Microorganisms (GCM) 10K type strain sequencing project: providing services to taxonomists for standard genome sequencing and annotation.</title>
        <authorList>
            <consortium name="The Broad Institute Genomics Platform"/>
            <consortium name="The Broad Institute Genome Sequencing Center for Infectious Disease"/>
            <person name="Wu L."/>
            <person name="Ma J."/>
        </authorList>
    </citation>
    <scope>NUCLEOTIDE SEQUENCE [LARGE SCALE GENOMIC DNA]</scope>
    <source>
        <strain evidence="5">JCM 31696</strain>
    </source>
</reference>
<dbReference type="SUPFAM" id="SSF49777">
    <property type="entry name" value="PEBP-like"/>
    <property type="match status" value="1"/>
</dbReference>
<comment type="caution">
    <text evidence="4">The sequence shown here is derived from an EMBL/GenBank/DDBJ whole genome shotgun (WGS) entry which is preliminary data.</text>
</comment>
<evidence type="ECO:0000256" key="3">
    <source>
        <dbReference type="ARBA" id="ARBA00023002"/>
    </source>
</evidence>
<evidence type="ECO:0000313" key="4">
    <source>
        <dbReference type="EMBL" id="MFD0856389.1"/>
    </source>
</evidence>
<dbReference type="PANTHER" id="PTHR43669">
    <property type="entry name" value="5-KETO-D-GLUCONATE 5-REDUCTASE"/>
    <property type="match status" value="1"/>
</dbReference>
<evidence type="ECO:0000256" key="1">
    <source>
        <dbReference type="ARBA" id="ARBA00006484"/>
    </source>
</evidence>
<dbReference type="CDD" id="cd00865">
    <property type="entry name" value="PEBP_bact_arch"/>
    <property type="match status" value="1"/>
</dbReference>
<evidence type="ECO:0000313" key="5">
    <source>
        <dbReference type="Proteomes" id="UP001597083"/>
    </source>
</evidence>
<protein>
    <submittedName>
        <fullName evidence="4">SDR family oxidoreductase</fullName>
    </submittedName>
</protein>
<name>A0ABW3CQX0_9ACTN</name>
<dbReference type="InterPro" id="IPR008914">
    <property type="entry name" value="PEBP"/>
</dbReference>
<dbReference type="Gene3D" id="3.90.280.10">
    <property type="entry name" value="PEBP-like"/>
    <property type="match status" value="1"/>
</dbReference>
<dbReference type="PRINTS" id="PR00081">
    <property type="entry name" value="GDHRDH"/>
</dbReference>
<sequence length="392" mass="41534">ISDVDEAGLEESRALLAASGIPVVARSVDVTSEVQIAELMAATAKAFGGIDIAVNNAAIVTHSHWKAKWPNLDEMPRTFWNKVIDTNVGGVYLTTKHAAPYLRARGGGYVINLYGGGPLRPGTGAYALSKDAVAVFTRHSAVELEPDNICVLCVDPGGAIATDDAPDEVKAKYPGVDSLEDLFVQAASAPMNLTGEKVMFPREGEKVLAPVPPNHPPQRRIMGYDPYALAPPTASFTLVSDDFKNGGAIPFECYADDRGKNESPSLKWYDLPDGTESVVITAYDADTPIPGGIWHWLVKDIPVSGPAGELLHGAAPDLPAPAVALTNDLGQAGYTGMRPPPFSGMHHIYFCATALKVRTLEIPDNASIAQAHIMMIPHTLGRAVLVGTSVAP</sequence>
<dbReference type="EMBL" id="JBHTIR010004095">
    <property type="protein sequence ID" value="MFD0856389.1"/>
    <property type="molecule type" value="Genomic_DNA"/>
</dbReference>
<organism evidence="4 5">
    <name type="scientific">Actinomadura adrarensis</name>
    <dbReference type="NCBI Taxonomy" id="1819600"/>
    <lineage>
        <taxon>Bacteria</taxon>
        <taxon>Bacillati</taxon>
        <taxon>Actinomycetota</taxon>
        <taxon>Actinomycetes</taxon>
        <taxon>Streptosporangiales</taxon>
        <taxon>Thermomonosporaceae</taxon>
        <taxon>Actinomadura</taxon>
    </lineage>
</organism>
<dbReference type="InterPro" id="IPR005247">
    <property type="entry name" value="YbhB_YbcL/LppC-like"/>
</dbReference>
<dbReference type="Pfam" id="PF13561">
    <property type="entry name" value="adh_short_C2"/>
    <property type="match status" value="1"/>
</dbReference>
<gene>
    <name evidence="4" type="ORF">ACFQ07_29385</name>
</gene>
<dbReference type="SUPFAM" id="SSF51735">
    <property type="entry name" value="NAD(P)-binding Rossmann-fold domains"/>
    <property type="match status" value="1"/>
</dbReference>
<proteinExistence type="inferred from homology"/>
<dbReference type="Proteomes" id="UP001597083">
    <property type="component" value="Unassembled WGS sequence"/>
</dbReference>
<feature type="non-terminal residue" evidence="4">
    <location>
        <position position="1"/>
    </location>
</feature>
<dbReference type="PANTHER" id="PTHR43669:SF8">
    <property type="entry name" value="SHORT-CHAIN TYPE DEHYDROGENASE_REDUCTASE-RELATED"/>
    <property type="match status" value="1"/>
</dbReference>
<dbReference type="InterPro" id="IPR036291">
    <property type="entry name" value="NAD(P)-bd_dom_sf"/>
</dbReference>
<keyword evidence="5" id="KW-1185">Reference proteome</keyword>
<dbReference type="Gene3D" id="3.40.50.720">
    <property type="entry name" value="NAD(P)-binding Rossmann-like Domain"/>
    <property type="match status" value="1"/>
</dbReference>
<keyword evidence="3" id="KW-0560">Oxidoreductase</keyword>
<comment type="similarity">
    <text evidence="1">Belongs to the short-chain dehydrogenases/reductases (SDR) family.</text>
</comment>
<dbReference type="NCBIfam" id="TIGR00481">
    <property type="entry name" value="YbhB/YbcL family Raf kinase inhibitor-like protein"/>
    <property type="match status" value="1"/>
</dbReference>
<dbReference type="Pfam" id="PF01161">
    <property type="entry name" value="PBP"/>
    <property type="match status" value="1"/>
</dbReference>
<dbReference type="CDD" id="cd05233">
    <property type="entry name" value="SDR_c"/>
    <property type="match status" value="1"/>
</dbReference>
<dbReference type="InterPro" id="IPR036610">
    <property type="entry name" value="PEBP-like_sf"/>
</dbReference>
<comment type="similarity">
    <text evidence="2">Belongs to the UPF0098 family.</text>
</comment>
<dbReference type="InterPro" id="IPR002347">
    <property type="entry name" value="SDR_fam"/>
</dbReference>